<evidence type="ECO:0000256" key="10">
    <source>
        <dbReference type="ARBA" id="ARBA00023136"/>
    </source>
</evidence>
<evidence type="ECO:0000256" key="2">
    <source>
        <dbReference type="ARBA" id="ARBA00004651"/>
    </source>
</evidence>
<feature type="domain" description="OCEL" evidence="16">
    <location>
        <begin position="359"/>
        <end position="466"/>
    </location>
</feature>
<dbReference type="GO" id="GO:0005923">
    <property type="term" value="C:bicellular tight junction"/>
    <property type="evidence" value="ECO:0007669"/>
    <property type="project" value="UniProtKB-SubCell"/>
</dbReference>
<feature type="transmembrane region" description="Helical" evidence="14">
    <location>
        <begin position="106"/>
        <end position="125"/>
    </location>
</feature>
<feature type="region of interest" description="Disordered" evidence="13">
    <location>
        <begin position="263"/>
        <end position="378"/>
    </location>
</feature>
<evidence type="ECO:0000256" key="13">
    <source>
        <dbReference type="SAM" id="MobiDB-lite"/>
    </source>
</evidence>
<evidence type="ECO:0000256" key="9">
    <source>
        <dbReference type="ARBA" id="ARBA00023054"/>
    </source>
</evidence>
<evidence type="ECO:0000256" key="6">
    <source>
        <dbReference type="ARBA" id="ARBA00022692"/>
    </source>
</evidence>
<dbReference type="InterPro" id="IPR008253">
    <property type="entry name" value="Marvel"/>
</dbReference>
<keyword evidence="8 14" id="KW-1133">Transmembrane helix</keyword>
<dbReference type="Ensembl" id="ENSMALT00000030306.1">
    <property type="protein sequence ID" value="ENSMALP00000029776.1"/>
    <property type="gene ID" value="ENSMALG00000020567.1"/>
</dbReference>
<dbReference type="Pfam" id="PF07303">
    <property type="entry name" value="Occludin_ELL"/>
    <property type="match status" value="1"/>
</dbReference>
<feature type="transmembrane region" description="Helical" evidence="14">
    <location>
        <begin position="210"/>
        <end position="231"/>
    </location>
</feature>
<sequence length="466" mass="51920">MSSRPKGSPPPYDAAPSQPAYSYYADDEFQHFYRWTSPPGIIRIMAVLVIVMCVAIFACVASTLAWDAQGALAGFGIGSGSMAGGGGLGDGNLGGNYNDPRSAKGFIIAMAGIIFIACLAIFIIIVSHQSISEAKKFYLAVIIICAILALLILVASIVYLMAVNPMAQSTGSVYGIQIAAMCSQFQQQQPSGVFVNQYLYHYCVLEPQEAIAAVMGFLVAAALIVMLVFAVKTRQKIQYFGKSNILWRKVKVIDETDAPQGVEDWVSGSVPMSEYPENLRGSRSHLDDDSYYDKPPYSYSPQPLVEENRPLQNGAPYSSASETASSIGKPKKRRAGRPRRADGHDDTDYNSSGDELDDNDFDSEFPPIENEQERTDYRREFDREHQEYKDLQAELDAINKNLSEVDKELDELEEGSPQYQDALEEYKKIKDIKKSADYQMKKRRCKYLKSKLNHLKKMVSDFDRRA</sequence>
<name>A0A3Q3KJ65_MONAL</name>
<feature type="compositionally biased region" description="Polar residues" evidence="13">
    <location>
        <begin position="315"/>
        <end position="326"/>
    </location>
</feature>
<evidence type="ECO:0000259" key="15">
    <source>
        <dbReference type="PROSITE" id="PS51225"/>
    </source>
</evidence>
<dbReference type="PANTHER" id="PTHR23288">
    <property type="entry name" value="OCCLUDIN AND RNA POLYMERASE II ELONGATION FACTOR ELL"/>
    <property type="match status" value="1"/>
</dbReference>
<reference evidence="17" key="2">
    <citation type="submission" date="2025-09" db="UniProtKB">
        <authorList>
            <consortium name="Ensembl"/>
        </authorList>
    </citation>
    <scope>IDENTIFICATION</scope>
</reference>
<comment type="subcellular location">
    <subcellularLocation>
        <location evidence="1">Cell junction</location>
        <location evidence="1">Tight junction</location>
    </subcellularLocation>
    <subcellularLocation>
        <location evidence="2">Cell membrane</location>
        <topology evidence="2">Multi-pass membrane protein</topology>
    </subcellularLocation>
</comment>
<keyword evidence="7" id="KW-0965">Cell junction</keyword>
<evidence type="ECO:0000256" key="14">
    <source>
        <dbReference type="SAM" id="Phobius"/>
    </source>
</evidence>
<evidence type="ECO:0000256" key="3">
    <source>
        <dbReference type="ARBA" id="ARBA00009171"/>
    </source>
</evidence>
<dbReference type="AlphaFoldDB" id="A0A3Q3KJ65"/>
<evidence type="ECO:0000256" key="7">
    <source>
        <dbReference type="ARBA" id="ARBA00022949"/>
    </source>
</evidence>
<evidence type="ECO:0000256" key="8">
    <source>
        <dbReference type="ARBA" id="ARBA00022989"/>
    </source>
</evidence>
<dbReference type="GO" id="GO:0016324">
    <property type="term" value="C:apical plasma membrane"/>
    <property type="evidence" value="ECO:0007669"/>
    <property type="project" value="TreeGrafter"/>
</dbReference>
<dbReference type="PROSITE" id="PS51980">
    <property type="entry name" value="OCEL"/>
    <property type="match status" value="1"/>
</dbReference>
<feature type="domain" description="MARVEL" evidence="15">
    <location>
        <begin position="37"/>
        <end position="235"/>
    </location>
</feature>
<feature type="compositionally biased region" description="Low complexity" evidence="13">
    <location>
        <begin position="293"/>
        <end position="303"/>
    </location>
</feature>
<dbReference type="InterPro" id="IPR010844">
    <property type="entry name" value="Occludin_ELL"/>
</dbReference>
<proteinExistence type="inferred from homology"/>
<keyword evidence="4" id="KW-0796">Tight junction</keyword>
<feature type="compositionally biased region" description="Basic residues" evidence="13">
    <location>
        <begin position="329"/>
        <end position="338"/>
    </location>
</feature>
<accession>A0A3Q3KJ65</accession>
<dbReference type="GO" id="GO:0070830">
    <property type="term" value="P:bicellular tight junction assembly"/>
    <property type="evidence" value="ECO:0007669"/>
    <property type="project" value="TreeGrafter"/>
</dbReference>
<dbReference type="Proteomes" id="UP000261600">
    <property type="component" value="Unplaced"/>
</dbReference>
<dbReference type="GO" id="GO:0031410">
    <property type="term" value="C:cytoplasmic vesicle"/>
    <property type="evidence" value="ECO:0007669"/>
    <property type="project" value="TreeGrafter"/>
</dbReference>
<dbReference type="InterPro" id="IPR031176">
    <property type="entry name" value="ELL/occludin"/>
</dbReference>
<keyword evidence="5" id="KW-1003">Cell membrane</keyword>
<keyword evidence="9" id="KW-0175">Coiled coil</keyword>
<reference evidence="17" key="1">
    <citation type="submission" date="2025-08" db="UniProtKB">
        <authorList>
            <consortium name="Ensembl"/>
        </authorList>
    </citation>
    <scope>IDENTIFICATION</scope>
</reference>
<evidence type="ECO:0000313" key="18">
    <source>
        <dbReference type="Proteomes" id="UP000261600"/>
    </source>
</evidence>
<organism evidence="17 18">
    <name type="scientific">Monopterus albus</name>
    <name type="common">Swamp eel</name>
    <dbReference type="NCBI Taxonomy" id="43700"/>
    <lineage>
        <taxon>Eukaryota</taxon>
        <taxon>Metazoa</taxon>
        <taxon>Chordata</taxon>
        <taxon>Craniata</taxon>
        <taxon>Vertebrata</taxon>
        <taxon>Euteleostomi</taxon>
        <taxon>Actinopterygii</taxon>
        <taxon>Neopterygii</taxon>
        <taxon>Teleostei</taxon>
        <taxon>Neoteleostei</taxon>
        <taxon>Acanthomorphata</taxon>
        <taxon>Anabantaria</taxon>
        <taxon>Synbranchiformes</taxon>
        <taxon>Synbranchidae</taxon>
        <taxon>Monopterus</taxon>
    </lineage>
</organism>
<protein>
    <submittedName>
        <fullName evidence="17">Uncharacterized protein</fullName>
    </submittedName>
</protein>
<evidence type="ECO:0000256" key="5">
    <source>
        <dbReference type="ARBA" id="ARBA00022475"/>
    </source>
</evidence>
<dbReference type="Gene3D" id="6.10.140.340">
    <property type="match status" value="1"/>
</dbReference>
<evidence type="ECO:0000256" key="1">
    <source>
        <dbReference type="ARBA" id="ARBA00004435"/>
    </source>
</evidence>
<feature type="compositionally biased region" description="Acidic residues" evidence="13">
    <location>
        <begin position="354"/>
        <end position="363"/>
    </location>
</feature>
<dbReference type="PANTHER" id="PTHR23288:SF4">
    <property type="entry name" value="OCCLUDIN"/>
    <property type="match status" value="1"/>
</dbReference>
<keyword evidence="10 11" id="KW-0472">Membrane</keyword>
<evidence type="ECO:0000256" key="11">
    <source>
        <dbReference type="PROSITE-ProRule" id="PRU00581"/>
    </source>
</evidence>
<feature type="transmembrane region" description="Helical" evidence="14">
    <location>
        <begin position="44"/>
        <end position="66"/>
    </location>
</feature>
<dbReference type="STRING" id="43700.ENSMALP00000029776"/>
<dbReference type="SUPFAM" id="SSF144292">
    <property type="entry name" value="occludin/ELL-like"/>
    <property type="match status" value="1"/>
</dbReference>
<keyword evidence="18" id="KW-1185">Reference proteome</keyword>
<feature type="transmembrane region" description="Helical" evidence="14">
    <location>
        <begin position="137"/>
        <end position="162"/>
    </location>
</feature>
<dbReference type="Pfam" id="PF01284">
    <property type="entry name" value="MARVEL"/>
    <property type="match status" value="1"/>
</dbReference>
<comment type="similarity">
    <text evidence="3 12">Belongs to the ELL/occludin family.</text>
</comment>
<evidence type="ECO:0000259" key="16">
    <source>
        <dbReference type="PROSITE" id="PS51980"/>
    </source>
</evidence>
<evidence type="ECO:0000256" key="4">
    <source>
        <dbReference type="ARBA" id="ARBA00022427"/>
    </source>
</evidence>
<evidence type="ECO:0000313" key="17">
    <source>
        <dbReference type="Ensembl" id="ENSMALP00000029776.1"/>
    </source>
</evidence>
<keyword evidence="6 11" id="KW-0812">Transmembrane</keyword>
<evidence type="ECO:0000256" key="12">
    <source>
        <dbReference type="PROSITE-ProRule" id="PRU01324"/>
    </source>
</evidence>
<dbReference type="PROSITE" id="PS51225">
    <property type="entry name" value="MARVEL"/>
    <property type="match status" value="1"/>
</dbReference>